<dbReference type="AlphaFoldDB" id="A0A9W6MYZ5"/>
<dbReference type="InterPro" id="IPR014758">
    <property type="entry name" value="Met-tRNA_synth"/>
</dbReference>
<reference evidence="12" key="1">
    <citation type="journal article" date="2014" name="Int. J. Syst. Evol. Microbiol.">
        <title>Complete genome sequence of Corynebacterium casei LMG S-19264T (=DSM 44701T), isolated from a smear-ripened cheese.</title>
        <authorList>
            <consortium name="US DOE Joint Genome Institute (JGI-PGF)"/>
            <person name="Walter F."/>
            <person name="Albersmeier A."/>
            <person name="Kalinowski J."/>
            <person name="Ruckert C."/>
        </authorList>
    </citation>
    <scope>NUCLEOTIDE SEQUENCE</scope>
    <source>
        <strain evidence="12">VKM B-2484</strain>
    </source>
</reference>
<comment type="subunit">
    <text evidence="9">Monomer.</text>
</comment>
<dbReference type="NCBIfam" id="TIGR00398">
    <property type="entry name" value="metG"/>
    <property type="match status" value="1"/>
</dbReference>
<dbReference type="SUPFAM" id="SSF47323">
    <property type="entry name" value="Anticodon-binding domain of a subclass of class I aminoacyl-tRNA synthetases"/>
    <property type="match status" value="1"/>
</dbReference>
<evidence type="ECO:0000256" key="5">
    <source>
        <dbReference type="ARBA" id="ARBA00022741"/>
    </source>
</evidence>
<comment type="subcellular location">
    <subcellularLocation>
        <location evidence="2 9">Cytoplasm</location>
    </subcellularLocation>
</comment>
<proteinExistence type="inferred from homology"/>
<dbReference type="PANTHER" id="PTHR43326">
    <property type="entry name" value="METHIONYL-TRNA SYNTHETASE"/>
    <property type="match status" value="1"/>
</dbReference>
<keyword evidence="6 9" id="KW-0067">ATP-binding</keyword>
<dbReference type="GO" id="GO:0005524">
    <property type="term" value="F:ATP binding"/>
    <property type="evidence" value="ECO:0007669"/>
    <property type="project" value="UniProtKB-UniRule"/>
</dbReference>
<dbReference type="InterPro" id="IPR009080">
    <property type="entry name" value="tRNAsynth_Ia_anticodon-bd"/>
</dbReference>
<evidence type="ECO:0000259" key="11">
    <source>
        <dbReference type="Pfam" id="PF19303"/>
    </source>
</evidence>
<dbReference type="Gene3D" id="1.10.730.10">
    <property type="entry name" value="Isoleucyl-tRNA Synthetase, Domain 1"/>
    <property type="match status" value="1"/>
</dbReference>
<dbReference type="GO" id="GO:0004825">
    <property type="term" value="F:methionine-tRNA ligase activity"/>
    <property type="evidence" value="ECO:0007669"/>
    <property type="project" value="UniProtKB-UniRule"/>
</dbReference>
<dbReference type="GO" id="GO:0005737">
    <property type="term" value="C:cytoplasm"/>
    <property type="evidence" value="ECO:0007669"/>
    <property type="project" value="UniProtKB-SubCell"/>
</dbReference>
<evidence type="ECO:0000256" key="9">
    <source>
        <dbReference type="HAMAP-Rule" id="MF_01228"/>
    </source>
</evidence>
<comment type="similarity">
    <text evidence="9">Belongs to the class-I aminoacyl-tRNA synthetase family. MetG type 2B subfamily.</text>
</comment>
<comment type="catalytic activity">
    <reaction evidence="9">
        <text>tRNA(Met) + L-methionine + ATP = L-methionyl-tRNA(Met) + AMP + diphosphate</text>
        <dbReference type="Rhea" id="RHEA:13481"/>
        <dbReference type="Rhea" id="RHEA-COMP:9667"/>
        <dbReference type="Rhea" id="RHEA-COMP:9698"/>
        <dbReference type="ChEBI" id="CHEBI:30616"/>
        <dbReference type="ChEBI" id="CHEBI:33019"/>
        <dbReference type="ChEBI" id="CHEBI:57844"/>
        <dbReference type="ChEBI" id="CHEBI:78442"/>
        <dbReference type="ChEBI" id="CHEBI:78530"/>
        <dbReference type="ChEBI" id="CHEBI:456215"/>
        <dbReference type="EC" id="6.1.1.10"/>
    </reaction>
</comment>
<dbReference type="Pfam" id="PF19303">
    <property type="entry name" value="Anticodon_3"/>
    <property type="match status" value="1"/>
</dbReference>
<dbReference type="FunFam" id="2.170.220.10:FF:000002">
    <property type="entry name" value="Methionine--tRNA ligase"/>
    <property type="match status" value="1"/>
</dbReference>
<feature type="domain" description="Methionyl/Leucyl tRNA synthetase" evidence="10">
    <location>
        <begin position="6"/>
        <end position="363"/>
    </location>
</feature>
<dbReference type="GO" id="GO:0006431">
    <property type="term" value="P:methionyl-tRNA aminoacylation"/>
    <property type="evidence" value="ECO:0007669"/>
    <property type="project" value="UniProtKB-UniRule"/>
</dbReference>
<name>A0A9W6MYZ5_9HYPH</name>
<feature type="short sequence motif" description="'HIGH' region" evidence="9">
    <location>
        <begin position="12"/>
        <end position="22"/>
    </location>
</feature>
<accession>A0A9W6MYZ5</accession>
<dbReference type="InterPro" id="IPR023457">
    <property type="entry name" value="Met-tRNA_synth_2"/>
</dbReference>
<dbReference type="RefSeq" id="WP_213372705.1">
    <property type="nucleotide sequence ID" value="NZ_BSFJ01000005.1"/>
</dbReference>
<evidence type="ECO:0000256" key="4">
    <source>
        <dbReference type="ARBA" id="ARBA00022598"/>
    </source>
</evidence>
<gene>
    <name evidence="9 12" type="primary">metG</name>
    <name evidence="12" type="ORF">GCM10017643_15870</name>
</gene>
<dbReference type="PANTHER" id="PTHR43326:SF1">
    <property type="entry name" value="METHIONINE--TRNA LIGASE, MITOCHONDRIAL"/>
    <property type="match status" value="1"/>
</dbReference>
<comment type="caution">
    <text evidence="9">Lacks conserved residue(s) required for the propagation of feature annotation.</text>
</comment>
<keyword evidence="8 9" id="KW-0030">Aminoacyl-tRNA synthetase</keyword>
<evidence type="ECO:0000259" key="10">
    <source>
        <dbReference type="Pfam" id="PF09334"/>
    </source>
</evidence>
<dbReference type="HAMAP" id="MF_01228">
    <property type="entry name" value="Met_tRNA_synth_type2"/>
    <property type="match status" value="1"/>
</dbReference>
<dbReference type="InterPro" id="IPR041872">
    <property type="entry name" value="Anticodon_Met"/>
</dbReference>
<organism evidence="12 13">
    <name type="scientific">Ancylobacter dichloromethanicus</name>
    <dbReference type="NCBI Taxonomy" id="518825"/>
    <lineage>
        <taxon>Bacteria</taxon>
        <taxon>Pseudomonadati</taxon>
        <taxon>Pseudomonadota</taxon>
        <taxon>Alphaproteobacteria</taxon>
        <taxon>Hyphomicrobiales</taxon>
        <taxon>Xanthobacteraceae</taxon>
        <taxon>Ancylobacter</taxon>
    </lineage>
</organism>
<feature type="domain" description="Methionyl-tRNA synthetase anticodon-binding" evidence="11">
    <location>
        <begin position="376"/>
        <end position="506"/>
    </location>
</feature>
<comment type="function">
    <text evidence="1 9">Is required not only for elongation of protein synthesis but also for the initiation of all mRNA translation through initiator tRNA(fMet) aminoacylation.</text>
</comment>
<evidence type="ECO:0000256" key="2">
    <source>
        <dbReference type="ARBA" id="ARBA00004496"/>
    </source>
</evidence>
<dbReference type="Gene3D" id="3.40.50.620">
    <property type="entry name" value="HUPs"/>
    <property type="match status" value="1"/>
</dbReference>
<evidence type="ECO:0000256" key="1">
    <source>
        <dbReference type="ARBA" id="ARBA00003314"/>
    </source>
</evidence>
<evidence type="ECO:0000256" key="3">
    <source>
        <dbReference type="ARBA" id="ARBA00022490"/>
    </source>
</evidence>
<dbReference type="InterPro" id="IPR015413">
    <property type="entry name" value="Methionyl/Leucyl_tRNA_Synth"/>
</dbReference>
<dbReference type="CDD" id="cd00814">
    <property type="entry name" value="MetRS_core"/>
    <property type="match status" value="1"/>
</dbReference>
<dbReference type="PRINTS" id="PR01041">
    <property type="entry name" value="TRNASYNTHMET"/>
</dbReference>
<evidence type="ECO:0000313" key="12">
    <source>
        <dbReference type="EMBL" id="GLK71472.1"/>
    </source>
</evidence>
<dbReference type="Pfam" id="PF09334">
    <property type="entry name" value="tRNA-synt_1g"/>
    <property type="match status" value="1"/>
</dbReference>
<sequence length="518" mass="57062">MRPAFYITTAIDYPNGAPHIGHAYEKIASDALARFKKLDGYDVFFLTGTDEHGLKMAQTAEKQGLTPLEWATKNATRFQEMDALLGVEYDRFIRTTDEDHVVSSQAIWQRMVEAGDIYLGAYSGWYSVRDEAYYAEDETTVNPDGVRLGPQGTPVEWTEEKSYFFRLSAYQQKLLDYYDAHPDFIRPEVRRNEVTSFVKGGLQDLSISRTTFSWGIPVPGDPDHVMYVWVDALTNYITGVGYPDMASASFQRFWPANLHIIGKDIIRFHAVYWPAFLMSAGIELPKTVFAHGFIHNRGEKMSKSVGNVIDPFDLARAYGVDALRYFLLREIPFGQDGSYSHDAIVARTNADLANDLGNLAQRSLSMIAKNLGGTLPAPGLLSADDAAILASADAMGTKVREAMEAQQIHNALAAIWSVVADANRYFAGAAPWELRKTAPERFGTVLWTTAEVVRQVALLAQPFIPESAGKLLDLLAIPAEGRSFASLGEAGRLAGGTALPAPVGVFPRYVEPEAPAAS</sequence>
<keyword evidence="4 9" id="KW-0436">Ligase</keyword>
<dbReference type="InterPro" id="IPR001412">
    <property type="entry name" value="aa-tRNA-synth_I_CS"/>
</dbReference>
<comment type="caution">
    <text evidence="12">The sequence shown here is derived from an EMBL/GenBank/DDBJ whole genome shotgun (WGS) entry which is preliminary data.</text>
</comment>
<dbReference type="CDD" id="cd07957">
    <property type="entry name" value="Anticodon_Ia_Met"/>
    <property type="match status" value="1"/>
</dbReference>
<dbReference type="Gene3D" id="2.170.220.10">
    <property type="match status" value="1"/>
</dbReference>
<dbReference type="NCBIfam" id="NF008900">
    <property type="entry name" value="PRK12267.1"/>
    <property type="match status" value="1"/>
</dbReference>
<feature type="short sequence motif" description="'KMSKS' region" evidence="9">
    <location>
        <begin position="300"/>
        <end position="304"/>
    </location>
</feature>
<dbReference type="PROSITE" id="PS00178">
    <property type="entry name" value="AA_TRNA_LIGASE_I"/>
    <property type="match status" value="1"/>
</dbReference>
<keyword evidence="5 9" id="KW-0547">Nucleotide-binding</keyword>
<keyword evidence="7 9" id="KW-0648">Protein biosynthesis</keyword>
<evidence type="ECO:0000313" key="13">
    <source>
        <dbReference type="Proteomes" id="UP001143370"/>
    </source>
</evidence>
<dbReference type="Proteomes" id="UP001143370">
    <property type="component" value="Unassembled WGS sequence"/>
</dbReference>
<dbReference type="EC" id="6.1.1.10" evidence="9"/>
<protein>
    <recommendedName>
        <fullName evidence="9">Methionine--tRNA ligase</fullName>
        <ecNumber evidence="9">6.1.1.10</ecNumber>
    </recommendedName>
    <alternativeName>
        <fullName evidence="9">Methionyl-tRNA synthetase</fullName>
        <shortName evidence="9">MetRS</shortName>
    </alternativeName>
</protein>
<dbReference type="EMBL" id="BSFJ01000005">
    <property type="protein sequence ID" value="GLK71472.1"/>
    <property type="molecule type" value="Genomic_DNA"/>
</dbReference>
<dbReference type="SUPFAM" id="SSF52374">
    <property type="entry name" value="Nucleotidylyl transferase"/>
    <property type="match status" value="1"/>
</dbReference>
<evidence type="ECO:0000256" key="7">
    <source>
        <dbReference type="ARBA" id="ARBA00022917"/>
    </source>
</evidence>
<reference evidence="12" key="2">
    <citation type="submission" date="2023-01" db="EMBL/GenBank/DDBJ databases">
        <authorList>
            <person name="Sun Q."/>
            <person name="Evtushenko L."/>
        </authorList>
    </citation>
    <scope>NUCLEOTIDE SEQUENCE</scope>
    <source>
        <strain evidence="12">VKM B-2484</strain>
    </source>
</reference>
<keyword evidence="3 9" id="KW-0963">Cytoplasm</keyword>
<evidence type="ECO:0000256" key="8">
    <source>
        <dbReference type="ARBA" id="ARBA00023146"/>
    </source>
</evidence>
<evidence type="ECO:0000256" key="6">
    <source>
        <dbReference type="ARBA" id="ARBA00022840"/>
    </source>
</evidence>
<dbReference type="InterPro" id="IPR033911">
    <property type="entry name" value="MetRS_core"/>
</dbReference>
<keyword evidence="13" id="KW-1185">Reference proteome</keyword>
<dbReference type="InterPro" id="IPR014729">
    <property type="entry name" value="Rossmann-like_a/b/a_fold"/>
</dbReference>